<evidence type="ECO:0000256" key="1">
    <source>
        <dbReference type="SAM" id="MobiDB-lite"/>
    </source>
</evidence>
<dbReference type="AlphaFoldDB" id="A0A914GYS5"/>
<protein>
    <submittedName>
        <fullName evidence="4">Uncharacterized protein</fullName>
    </submittedName>
</protein>
<name>A0A914GYS5_GLORO</name>
<evidence type="ECO:0000256" key="2">
    <source>
        <dbReference type="SAM" id="SignalP"/>
    </source>
</evidence>
<reference evidence="4" key="1">
    <citation type="submission" date="2022-11" db="UniProtKB">
        <authorList>
            <consortium name="WormBaseParasite"/>
        </authorList>
    </citation>
    <scope>IDENTIFICATION</scope>
</reference>
<proteinExistence type="predicted"/>
<accession>A0A914GYS5</accession>
<feature type="region of interest" description="Disordered" evidence="1">
    <location>
        <begin position="37"/>
        <end position="59"/>
    </location>
</feature>
<evidence type="ECO:0000313" key="3">
    <source>
        <dbReference type="Proteomes" id="UP000887572"/>
    </source>
</evidence>
<dbReference type="WBParaSite" id="Gr19_v10_g1164.t2">
    <property type="protein sequence ID" value="Gr19_v10_g1164.t2"/>
    <property type="gene ID" value="Gr19_v10_g1164"/>
</dbReference>
<keyword evidence="2" id="KW-0732">Signal</keyword>
<feature type="chain" id="PRO_5037271785" evidence="2">
    <location>
        <begin position="18"/>
        <end position="129"/>
    </location>
</feature>
<sequence length="129" mass="14327">MHFVSAMDFILIGSAFSTMISSRQFVVCIRPSCRPTSNSPCNGDQKNLGGKNRERAATDSKSHFVRLHTLSSSGTQPTRLIIRKELAQNEIVYICVCVADIESNLTPGPRPDDFNGLLWKWKVNNDIAS</sequence>
<evidence type="ECO:0000313" key="4">
    <source>
        <dbReference type="WBParaSite" id="Gr19_v10_g1164.t2"/>
    </source>
</evidence>
<keyword evidence="3" id="KW-1185">Reference proteome</keyword>
<dbReference type="Proteomes" id="UP000887572">
    <property type="component" value="Unplaced"/>
</dbReference>
<feature type="signal peptide" evidence="2">
    <location>
        <begin position="1"/>
        <end position="17"/>
    </location>
</feature>
<organism evidence="3 4">
    <name type="scientific">Globodera rostochiensis</name>
    <name type="common">Golden nematode worm</name>
    <name type="synonym">Heterodera rostochiensis</name>
    <dbReference type="NCBI Taxonomy" id="31243"/>
    <lineage>
        <taxon>Eukaryota</taxon>
        <taxon>Metazoa</taxon>
        <taxon>Ecdysozoa</taxon>
        <taxon>Nematoda</taxon>
        <taxon>Chromadorea</taxon>
        <taxon>Rhabditida</taxon>
        <taxon>Tylenchina</taxon>
        <taxon>Tylenchomorpha</taxon>
        <taxon>Tylenchoidea</taxon>
        <taxon>Heteroderidae</taxon>
        <taxon>Heteroderinae</taxon>
        <taxon>Globodera</taxon>
    </lineage>
</organism>